<dbReference type="InterPro" id="IPR045275">
    <property type="entry name" value="MscS_archaea/bacteria_type"/>
</dbReference>
<keyword evidence="5 7" id="KW-1133">Transmembrane helix</keyword>
<dbReference type="PANTHER" id="PTHR30221:SF1">
    <property type="entry name" value="SMALL-CONDUCTANCE MECHANOSENSITIVE CHANNEL"/>
    <property type="match status" value="1"/>
</dbReference>
<dbReference type="OrthoDB" id="9809206at2"/>
<keyword evidence="6 7" id="KW-0472">Membrane</keyword>
<feature type="transmembrane region" description="Helical" evidence="7">
    <location>
        <begin position="99"/>
        <end position="124"/>
    </location>
</feature>
<evidence type="ECO:0000313" key="10">
    <source>
        <dbReference type="EMBL" id="KAA2378828.1"/>
    </source>
</evidence>
<dbReference type="Gene3D" id="2.30.30.60">
    <property type="match status" value="1"/>
</dbReference>
<dbReference type="SUPFAM" id="SSF82689">
    <property type="entry name" value="Mechanosensitive channel protein MscS (YggB), C-terminal domain"/>
    <property type="match status" value="1"/>
</dbReference>
<dbReference type="RefSeq" id="WP_022331877.1">
    <property type="nucleotide sequence ID" value="NZ_AP031440.1"/>
</dbReference>
<evidence type="ECO:0000313" key="11">
    <source>
        <dbReference type="EMBL" id="OUN02039.1"/>
    </source>
</evidence>
<evidence type="ECO:0000256" key="3">
    <source>
        <dbReference type="ARBA" id="ARBA00022475"/>
    </source>
</evidence>
<feature type="domain" description="Mechanosensitive ion channel MscS C-terminal" evidence="9">
    <location>
        <begin position="210"/>
        <end position="292"/>
    </location>
</feature>
<dbReference type="InterPro" id="IPR006685">
    <property type="entry name" value="MscS_channel_2nd"/>
</dbReference>
<dbReference type="Pfam" id="PF21082">
    <property type="entry name" value="MS_channel_3rd"/>
    <property type="match status" value="1"/>
</dbReference>
<dbReference type="Proteomes" id="UP000195772">
    <property type="component" value="Unassembled WGS sequence"/>
</dbReference>
<reference evidence="12" key="1">
    <citation type="submission" date="2017-04" db="EMBL/GenBank/DDBJ databases">
        <title>Function of individual gut microbiota members based on whole genome sequencing of pure cultures obtained from chicken caecum.</title>
        <authorList>
            <person name="Medvecky M."/>
            <person name="Cejkova D."/>
            <person name="Polansky O."/>
            <person name="Karasova D."/>
            <person name="Kubasova T."/>
            <person name="Cizek A."/>
            <person name="Rychlik I."/>
        </authorList>
    </citation>
    <scope>NUCLEOTIDE SEQUENCE [LARGE SCALE GENOMIC DNA]</scope>
    <source>
        <strain evidence="12">An90</strain>
    </source>
</reference>
<dbReference type="Pfam" id="PF00924">
    <property type="entry name" value="MS_channel_2nd"/>
    <property type="match status" value="1"/>
</dbReference>
<evidence type="ECO:0000256" key="2">
    <source>
        <dbReference type="ARBA" id="ARBA00008017"/>
    </source>
</evidence>
<accession>A0A1Y3QXA7</accession>
<sequence>MWPLFLGTETPAPLMLPDSVQKAHFAETVHKIANLDFETVLQNLLSESVWILLKILLALAIYFVGRWILRRIVRLLDLALEHRRVDISLRSFMRNTVRVIFTLLLVLIVVSTLGVNVTSLIAVFSAATLAIGMALSGTAQNFAGGVMILLMKPYRVGDYISAQGQSGTVREIKLFSTVITTADNQTIYIPNNSIATAIIDNYSTSDTRRVDWTIGISYGDDVDTARAAILAILAADNRVLGDPAPVVWVAALADSSVNLSARAWVKNGDYWNVFFENNEKFYKQLPEKGINFPFPQMDVHVKNN</sequence>
<dbReference type="Proteomes" id="UP000322940">
    <property type="component" value="Unassembled WGS sequence"/>
</dbReference>
<name>A0A1Y3QXA7_9BACT</name>
<dbReference type="GO" id="GO:0005886">
    <property type="term" value="C:plasma membrane"/>
    <property type="evidence" value="ECO:0007669"/>
    <property type="project" value="UniProtKB-SubCell"/>
</dbReference>
<evidence type="ECO:0000259" key="8">
    <source>
        <dbReference type="Pfam" id="PF00924"/>
    </source>
</evidence>
<dbReference type="eggNOG" id="COG3264">
    <property type="taxonomic scope" value="Bacteria"/>
</dbReference>
<dbReference type="InterPro" id="IPR006686">
    <property type="entry name" value="MscS_channel_CS"/>
</dbReference>
<dbReference type="InterPro" id="IPR010920">
    <property type="entry name" value="LSM_dom_sf"/>
</dbReference>
<dbReference type="PROSITE" id="PS01246">
    <property type="entry name" value="UPF0003"/>
    <property type="match status" value="1"/>
</dbReference>
<organism evidence="11 12">
    <name type="scientific">Alistipes onderdonkii</name>
    <dbReference type="NCBI Taxonomy" id="328813"/>
    <lineage>
        <taxon>Bacteria</taxon>
        <taxon>Pseudomonadati</taxon>
        <taxon>Bacteroidota</taxon>
        <taxon>Bacteroidia</taxon>
        <taxon>Bacteroidales</taxon>
        <taxon>Rikenellaceae</taxon>
        <taxon>Alistipes</taxon>
    </lineage>
</organism>
<comment type="subcellular location">
    <subcellularLocation>
        <location evidence="1">Cell membrane</location>
        <topology evidence="1">Multi-pass membrane protein</topology>
    </subcellularLocation>
</comment>
<evidence type="ECO:0000256" key="6">
    <source>
        <dbReference type="ARBA" id="ARBA00023136"/>
    </source>
</evidence>
<reference evidence="10 13" key="3">
    <citation type="journal article" date="2019" name="Nat. Med.">
        <title>A library of human gut bacterial isolates paired with longitudinal multiomics data enables mechanistic microbiome research.</title>
        <authorList>
            <person name="Poyet M."/>
            <person name="Groussin M."/>
            <person name="Gibbons S.M."/>
            <person name="Avila-Pacheco J."/>
            <person name="Jiang X."/>
            <person name="Kearney S.M."/>
            <person name="Perrotta A.R."/>
            <person name="Berdy B."/>
            <person name="Zhao S."/>
            <person name="Lieberman T.D."/>
            <person name="Swanson P.K."/>
            <person name="Smith M."/>
            <person name="Roesemann S."/>
            <person name="Alexander J.E."/>
            <person name="Rich S.A."/>
            <person name="Livny J."/>
            <person name="Vlamakis H."/>
            <person name="Clish C."/>
            <person name="Bullock K."/>
            <person name="Deik A."/>
            <person name="Scott J."/>
            <person name="Pierce K.A."/>
            <person name="Xavier R.J."/>
            <person name="Alm E.J."/>
        </authorList>
    </citation>
    <scope>NUCLEOTIDE SEQUENCE [LARGE SCALE GENOMIC DNA]</scope>
    <source>
        <strain evidence="10 13">BIOML-A266</strain>
    </source>
</reference>
<dbReference type="SUPFAM" id="SSF50182">
    <property type="entry name" value="Sm-like ribonucleoproteins"/>
    <property type="match status" value="1"/>
</dbReference>
<keyword evidence="4 7" id="KW-0812">Transmembrane</keyword>
<evidence type="ECO:0000256" key="7">
    <source>
        <dbReference type="SAM" id="Phobius"/>
    </source>
</evidence>
<keyword evidence="3" id="KW-1003">Cell membrane</keyword>
<evidence type="ECO:0000259" key="9">
    <source>
        <dbReference type="Pfam" id="PF21082"/>
    </source>
</evidence>
<evidence type="ECO:0000256" key="4">
    <source>
        <dbReference type="ARBA" id="ARBA00022692"/>
    </source>
</evidence>
<comment type="similarity">
    <text evidence="2">Belongs to the MscS (TC 1.A.23) family.</text>
</comment>
<evidence type="ECO:0000313" key="12">
    <source>
        <dbReference type="Proteomes" id="UP000195772"/>
    </source>
</evidence>
<feature type="domain" description="Mechanosensitive ion channel MscS" evidence="8">
    <location>
        <begin position="139"/>
        <end position="203"/>
    </location>
</feature>
<comment type="caution">
    <text evidence="11">The sequence shown here is derived from an EMBL/GenBank/DDBJ whole genome shotgun (WGS) entry which is preliminary data.</text>
</comment>
<evidence type="ECO:0000313" key="13">
    <source>
        <dbReference type="Proteomes" id="UP000322940"/>
    </source>
</evidence>
<evidence type="ECO:0000256" key="5">
    <source>
        <dbReference type="ARBA" id="ARBA00022989"/>
    </source>
</evidence>
<dbReference type="InterPro" id="IPR011066">
    <property type="entry name" value="MscS_channel_C_sf"/>
</dbReference>
<feature type="transmembrane region" description="Helical" evidence="7">
    <location>
        <begin position="49"/>
        <end position="69"/>
    </location>
</feature>
<dbReference type="Gene3D" id="1.10.287.1260">
    <property type="match status" value="1"/>
</dbReference>
<dbReference type="AlphaFoldDB" id="A0A1Y3QXA7"/>
<dbReference type="SUPFAM" id="SSF82861">
    <property type="entry name" value="Mechanosensitive channel protein MscS (YggB), transmembrane region"/>
    <property type="match status" value="1"/>
</dbReference>
<gene>
    <name evidence="11" type="ORF">B5G41_13280</name>
    <name evidence="10" type="ORF">F2Y10_07100</name>
</gene>
<dbReference type="InterPro" id="IPR011014">
    <property type="entry name" value="MscS_channel_TM-2"/>
</dbReference>
<dbReference type="InterPro" id="IPR023408">
    <property type="entry name" value="MscS_beta-dom_sf"/>
</dbReference>
<feature type="transmembrane region" description="Helical" evidence="7">
    <location>
        <begin position="130"/>
        <end position="151"/>
    </location>
</feature>
<dbReference type="EMBL" id="NFHB01000010">
    <property type="protein sequence ID" value="OUN02039.1"/>
    <property type="molecule type" value="Genomic_DNA"/>
</dbReference>
<dbReference type="Gene3D" id="3.30.70.100">
    <property type="match status" value="1"/>
</dbReference>
<evidence type="ECO:0000256" key="1">
    <source>
        <dbReference type="ARBA" id="ARBA00004651"/>
    </source>
</evidence>
<protein>
    <submittedName>
        <fullName evidence="10 11">Mechanosensitive ion channel</fullName>
    </submittedName>
</protein>
<reference evidence="11" key="2">
    <citation type="journal article" date="2018" name="BMC Genomics">
        <title>Whole genome sequencing and function prediction of 133 gut anaerobes isolated from chicken caecum in pure cultures.</title>
        <authorList>
            <person name="Medvecky M."/>
            <person name="Cejkova D."/>
            <person name="Polansky O."/>
            <person name="Karasova D."/>
            <person name="Kubasova T."/>
            <person name="Cizek A."/>
            <person name="Rychlik I."/>
        </authorList>
    </citation>
    <scope>NUCLEOTIDE SEQUENCE</scope>
    <source>
        <strain evidence="11">An90</strain>
    </source>
</reference>
<dbReference type="EMBL" id="VVXH01000006">
    <property type="protein sequence ID" value="KAA2378828.1"/>
    <property type="molecule type" value="Genomic_DNA"/>
</dbReference>
<proteinExistence type="inferred from homology"/>
<dbReference type="GO" id="GO:0008381">
    <property type="term" value="F:mechanosensitive monoatomic ion channel activity"/>
    <property type="evidence" value="ECO:0007669"/>
    <property type="project" value="InterPro"/>
</dbReference>
<dbReference type="InterPro" id="IPR049278">
    <property type="entry name" value="MS_channel_C"/>
</dbReference>
<dbReference type="PANTHER" id="PTHR30221">
    <property type="entry name" value="SMALL-CONDUCTANCE MECHANOSENSITIVE CHANNEL"/>
    <property type="match status" value="1"/>
</dbReference>